<dbReference type="GO" id="GO:0003918">
    <property type="term" value="F:DNA topoisomerase type II (double strand cut, ATP-hydrolyzing) activity"/>
    <property type="evidence" value="ECO:0007669"/>
    <property type="project" value="UniProtKB-UniRule"/>
</dbReference>
<evidence type="ECO:0000313" key="14">
    <source>
        <dbReference type="EMBL" id="TNY24667.1"/>
    </source>
</evidence>
<dbReference type="InterPro" id="IPR036078">
    <property type="entry name" value="Spo11/TopoVI_A_sf"/>
</dbReference>
<dbReference type="Pfam" id="PF21180">
    <property type="entry name" value="TOP6A-Spo11_Toprim"/>
    <property type="match status" value="1"/>
</dbReference>
<feature type="domain" description="Spo11/DNA topoisomerase VI subunit A N-terminal" evidence="12">
    <location>
        <begin position="432"/>
        <end position="492"/>
    </location>
</feature>
<dbReference type="STRING" id="5288.A0A5C5G6B6"/>
<feature type="compositionally biased region" description="Low complexity" evidence="11">
    <location>
        <begin position="725"/>
        <end position="735"/>
    </location>
</feature>
<comment type="similarity">
    <text evidence="3 10">Belongs to the TOP6A family.</text>
</comment>
<keyword evidence="5" id="KW-0479">Metal-binding</keyword>
<evidence type="ECO:0000256" key="9">
    <source>
        <dbReference type="ARBA" id="ARBA00023235"/>
    </source>
</evidence>
<evidence type="ECO:0000256" key="6">
    <source>
        <dbReference type="ARBA" id="ARBA00022842"/>
    </source>
</evidence>
<dbReference type="CDD" id="cd00223">
    <property type="entry name" value="TOPRIM_TopoIIB_SPO"/>
    <property type="match status" value="1"/>
</dbReference>
<feature type="compositionally biased region" description="Low complexity" evidence="11">
    <location>
        <begin position="188"/>
        <end position="199"/>
    </location>
</feature>
<dbReference type="EC" id="5.6.2.2" evidence="4"/>
<dbReference type="Pfam" id="PF04406">
    <property type="entry name" value="TP6A_N"/>
    <property type="match status" value="1"/>
</dbReference>
<dbReference type="InterPro" id="IPR013049">
    <property type="entry name" value="Spo11/TopoVI_A_N"/>
</dbReference>
<dbReference type="GO" id="GO:0046872">
    <property type="term" value="F:metal ion binding"/>
    <property type="evidence" value="ECO:0007669"/>
    <property type="project" value="UniProtKB-KW"/>
</dbReference>
<evidence type="ECO:0000256" key="4">
    <source>
        <dbReference type="ARBA" id="ARBA00012895"/>
    </source>
</evidence>
<dbReference type="PANTHER" id="PTHR10848">
    <property type="entry name" value="MEIOTIC RECOMBINATION PROTEIN SPO11"/>
    <property type="match status" value="1"/>
</dbReference>
<evidence type="ECO:0000259" key="13">
    <source>
        <dbReference type="Pfam" id="PF21180"/>
    </source>
</evidence>
<gene>
    <name evidence="14" type="ORF">DMC30DRAFT_370620</name>
</gene>
<reference evidence="14 15" key="1">
    <citation type="submission" date="2019-03" db="EMBL/GenBank/DDBJ databases">
        <title>Rhodosporidium diobovatum UCD-FST 08-225 genome sequencing, assembly, and annotation.</title>
        <authorList>
            <person name="Fakankun I.U."/>
            <person name="Fristensky B."/>
            <person name="Levin D.B."/>
        </authorList>
    </citation>
    <scope>NUCLEOTIDE SEQUENCE [LARGE SCALE GENOMIC DNA]</scope>
    <source>
        <strain evidence="14 15">UCD-FST 08-225</strain>
    </source>
</reference>
<dbReference type="GO" id="GO:0005524">
    <property type="term" value="F:ATP binding"/>
    <property type="evidence" value="ECO:0007669"/>
    <property type="project" value="InterPro"/>
</dbReference>
<dbReference type="Proteomes" id="UP000311382">
    <property type="component" value="Unassembled WGS sequence"/>
</dbReference>
<dbReference type="PRINTS" id="PR01550">
    <property type="entry name" value="TOP6AFAMILY"/>
</dbReference>
<keyword evidence="6" id="KW-0460">Magnesium</keyword>
<dbReference type="GO" id="GO:0003677">
    <property type="term" value="F:DNA binding"/>
    <property type="evidence" value="ECO:0007669"/>
    <property type="project" value="UniProtKB-UniRule"/>
</dbReference>
<evidence type="ECO:0000313" key="15">
    <source>
        <dbReference type="Proteomes" id="UP000311382"/>
    </source>
</evidence>
<comment type="catalytic activity">
    <reaction evidence="1 10">
        <text>ATP-dependent breakage, passage and rejoining of double-stranded DNA.</text>
        <dbReference type="EC" id="5.6.2.2"/>
    </reaction>
</comment>
<dbReference type="GO" id="GO:0000706">
    <property type="term" value="P:meiotic DNA double-strand break processing"/>
    <property type="evidence" value="ECO:0007669"/>
    <property type="project" value="TreeGrafter"/>
</dbReference>
<feature type="region of interest" description="Disordered" evidence="11">
    <location>
        <begin position="1"/>
        <end position="41"/>
    </location>
</feature>
<dbReference type="InterPro" id="IPR002815">
    <property type="entry name" value="Spo11/TopoVI_A"/>
</dbReference>
<keyword evidence="9 10" id="KW-0413">Isomerase</keyword>
<evidence type="ECO:0000256" key="10">
    <source>
        <dbReference type="PROSITE-ProRule" id="PRU01385"/>
    </source>
</evidence>
<dbReference type="OrthoDB" id="5377392at2759"/>
<organism evidence="14 15">
    <name type="scientific">Rhodotorula diobovata</name>
    <dbReference type="NCBI Taxonomy" id="5288"/>
    <lineage>
        <taxon>Eukaryota</taxon>
        <taxon>Fungi</taxon>
        <taxon>Dikarya</taxon>
        <taxon>Basidiomycota</taxon>
        <taxon>Pucciniomycotina</taxon>
        <taxon>Microbotryomycetes</taxon>
        <taxon>Sporidiobolales</taxon>
        <taxon>Sporidiobolaceae</taxon>
        <taxon>Rhodotorula</taxon>
    </lineage>
</organism>
<dbReference type="PROSITE" id="PS52041">
    <property type="entry name" value="TOPO_IIB"/>
    <property type="match status" value="1"/>
</dbReference>
<feature type="region of interest" description="Disordered" evidence="11">
    <location>
        <begin position="53"/>
        <end position="222"/>
    </location>
</feature>
<evidence type="ECO:0000256" key="8">
    <source>
        <dbReference type="ARBA" id="ARBA00023125"/>
    </source>
</evidence>
<proteinExistence type="inferred from homology"/>
<keyword evidence="8 10" id="KW-0238">DNA-binding</keyword>
<name>A0A5C5G6B6_9BASI</name>
<keyword evidence="7 10" id="KW-0799">Topoisomerase</keyword>
<dbReference type="InterPro" id="IPR036388">
    <property type="entry name" value="WH-like_DNA-bd_sf"/>
</dbReference>
<feature type="domain" description="Topoisomerase 6 subunit A/Spo11 TOPRIM" evidence="13">
    <location>
        <begin position="560"/>
        <end position="719"/>
    </location>
</feature>
<sequence length="781" mass="83832">MELLDLPGWADEPAPPAPSGWPGGPTCARQPGARFAPPRPASVASTTFSLLSEEGACASSEPGDDAGVEWERVLSRASSDEDDGADGGSQGSEDSSEDLPELSFSSASEPISRSPSPVPPTPSPLNLDAFDEQLLPFSRPASPGSKDADGLHTTGDTDAPGAMLDPVRSLPHRLPSLAALPPRKRTRSSSPPQKAQPSSVGRARPSPERAELVRRPPSPTQAEMDAFFGFVDPHAEPPRLPEGRVEAHLSLEVDRDPVRTAEGGVVDEEEASLAETGTREPVFLERATDKAMVTEELDVWHKDSEEPVGAEPRYFQLAPLPKVSLETGLPLSTEERRFAIIASLEQLALSVFEQLVGAVMPDSFELSEAPDAGGHNTMRSNTAWQKLEVVLAKRDGKNGASPEGGAKGQKTQRIKFPRRYGHGVCLRLGARELACLLRVVDLVLDGLKGSVICTKRDMYYRDVRLFAKQHIVDSLVDDIAATLQVRRSELNVVATAKGLFAGAVTLVLADGLKLVGGQKVRAPALLLASADRPTRSPQGALIPSGAAIDRLDFDERGVKWVLVVEKDAVFHSLAGSTLLDDDELGAGILLTGKGYPDLATRELLKRLSNELPSTPIFALVDSDPHGLSILSVYARGSSLQSHDARNLVVPRVQWLGVRGTEWDALGVDRDELLPLTKADRVKALGMLRKGGLPADWRRELEYMLHLNRKAEIEVLSSSSPPAAPTQWTGTTQGSQGADGSRHLQQRSSSSSRLVEYVKKALWLALEDPAGEDGEVSTVDDA</sequence>
<dbReference type="SUPFAM" id="SSF56726">
    <property type="entry name" value="DNA topoisomerase IV, alpha subunit"/>
    <property type="match status" value="1"/>
</dbReference>
<dbReference type="Gene3D" id="1.10.10.10">
    <property type="entry name" value="Winged helix-like DNA-binding domain superfamily/Winged helix DNA-binding domain"/>
    <property type="match status" value="1"/>
</dbReference>
<evidence type="ECO:0000256" key="2">
    <source>
        <dbReference type="ARBA" id="ARBA00001946"/>
    </source>
</evidence>
<evidence type="ECO:0000256" key="5">
    <source>
        <dbReference type="ARBA" id="ARBA00022723"/>
    </source>
</evidence>
<dbReference type="Gene3D" id="3.40.1360.10">
    <property type="match status" value="1"/>
</dbReference>
<evidence type="ECO:0000256" key="1">
    <source>
        <dbReference type="ARBA" id="ARBA00000185"/>
    </source>
</evidence>
<dbReference type="GO" id="GO:0000228">
    <property type="term" value="C:nuclear chromosome"/>
    <property type="evidence" value="ECO:0007669"/>
    <property type="project" value="TreeGrafter"/>
</dbReference>
<dbReference type="EMBL" id="SOZI01000001">
    <property type="protein sequence ID" value="TNY24667.1"/>
    <property type="molecule type" value="Genomic_DNA"/>
</dbReference>
<comment type="cofactor">
    <cofactor evidence="2">
        <name>Mg(2+)</name>
        <dbReference type="ChEBI" id="CHEBI:18420"/>
    </cofactor>
</comment>
<dbReference type="InterPro" id="IPR034136">
    <property type="entry name" value="TOPRIM_Topo6A/Spo11"/>
</dbReference>
<feature type="active site" description="O-(5'-phospho-DNA)-tyrosine intermediate" evidence="10">
    <location>
        <position position="460"/>
    </location>
</feature>
<evidence type="ECO:0000256" key="3">
    <source>
        <dbReference type="ARBA" id="ARBA00006559"/>
    </source>
</evidence>
<dbReference type="PANTHER" id="PTHR10848:SF0">
    <property type="entry name" value="MEIOTIC RECOMBINATION PROTEIN SPO11"/>
    <property type="match status" value="1"/>
</dbReference>
<evidence type="ECO:0000256" key="7">
    <source>
        <dbReference type="ARBA" id="ARBA00023029"/>
    </source>
</evidence>
<comment type="caution">
    <text evidence="14">The sequence shown here is derived from an EMBL/GenBank/DDBJ whole genome shotgun (WGS) entry which is preliminary data.</text>
</comment>
<accession>A0A5C5G6B6</accession>
<evidence type="ECO:0000256" key="11">
    <source>
        <dbReference type="SAM" id="MobiDB-lite"/>
    </source>
</evidence>
<feature type="compositionally biased region" description="Low complexity" evidence="11">
    <location>
        <begin position="101"/>
        <end position="115"/>
    </location>
</feature>
<dbReference type="GO" id="GO:0007131">
    <property type="term" value="P:reciprocal meiotic recombination"/>
    <property type="evidence" value="ECO:0007669"/>
    <property type="project" value="TreeGrafter"/>
</dbReference>
<feature type="region of interest" description="Disordered" evidence="11">
    <location>
        <begin position="715"/>
        <end position="751"/>
    </location>
</feature>
<protein>
    <recommendedName>
        <fullName evidence="4">DNA topoisomerase (ATP-hydrolyzing)</fullName>
        <ecNumber evidence="4">5.6.2.2</ecNumber>
    </recommendedName>
</protein>
<keyword evidence="15" id="KW-1185">Reference proteome</keyword>
<dbReference type="GO" id="GO:0042138">
    <property type="term" value="P:meiotic DNA double-strand break formation"/>
    <property type="evidence" value="ECO:0007669"/>
    <property type="project" value="TreeGrafter"/>
</dbReference>
<feature type="compositionally biased region" description="Basic and acidic residues" evidence="11">
    <location>
        <begin position="205"/>
        <end position="214"/>
    </location>
</feature>
<dbReference type="AlphaFoldDB" id="A0A5C5G6B6"/>
<evidence type="ECO:0000259" key="12">
    <source>
        <dbReference type="Pfam" id="PF04406"/>
    </source>
</evidence>